<sequence>MNTELLLPLFPDLGDTVGGDYVLYWGSAGDARDGGLLVDDMTAFSEPCWEKRIDLETPGEIPSPGRLALRQEDSGADEGDRGAGRVQSRRPTASLARSHLLGAEDGLPCGQQLMPANQAGGDRGRQNTRPGHHASGGCRSVR</sequence>
<evidence type="ECO:0000256" key="1">
    <source>
        <dbReference type="SAM" id="MobiDB-lite"/>
    </source>
</evidence>
<reference evidence="3" key="2">
    <citation type="submission" date="2010-03" db="EMBL/GenBank/DDBJ databases">
        <title>The genome sequence of Coccidioides posadasii strain Silveira.</title>
        <authorList>
            <consortium name="The Broad Institute Genome Sequencing Center for Infectious Disease"/>
            <person name="Neafsey D."/>
            <person name="Orbach M."/>
            <person name="Henn M.R."/>
            <person name="Cole G.T."/>
            <person name="Galgiani J."/>
            <person name="Gardner M.J."/>
            <person name="Kirkland T.N."/>
            <person name="Taylor J.W."/>
            <person name="Young S.K."/>
            <person name="Zeng Q."/>
            <person name="Koehrsen M."/>
            <person name="Alvarado L."/>
            <person name="Berlin A."/>
            <person name="Borenstein D."/>
            <person name="Chapman S.B."/>
            <person name="Chen Z."/>
            <person name="Engels R."/>
            <person name="Freedman E."/>
            <person name="Gellesch M."/>
            <person name="Goldberg J."/>
            <person name="Griggs A."/>
            <person name="Gujja S."/>
            <person name="Heilman E."/>
            <person name="Heiman D."/>
            <person name="Howarth C."/>
            <person name="Jen D."/>
            <person name="Larson L."/>
            <person name="Mehta T."/>
            <person name="Neiman D."/>
            <person name="Park D."/>
            <person name="Pearson M."/>
            <person name="Richards J."/>
            <person name="Roberts A."/>
            <person name="Saif S."/>
            <person name="Shea T."/>
            <person name="Shenoy N."/>
            <person name="Sisk P."/>
            <person name="Stolte C."/>
            <person name="Sykes S."/>
            <person name="Walk T."/>
            <person name="White J."/>
            <person name="Yandava C."/>
            <person name="Haas B."/>
            <person name="Nusbaum C."/>
            <person name="Birren B."/>
        </authorList>
    </citation>
    <scope>NUCLEOTIDE SEQUENCE [LARGE SCALE GENOMIC DNA]</scope>
    <source>
        <strain evidence="3">RMSCC 757 / Silveira</strain>
    </source>
</reference>
<protein>
    <submittedName>
        <fullName evidence="2">Uncharacterized protein</fullName>
    </submittedName>
</protein>
<gene>
    <name evidence="2" type="ORF">CPSG_02801</name>
</gene>
<keyword evidence="3" id="KW-1185">Reference proteome</keyword>
<dbReference type="Proteomes" id="UP000002497">
    <property type="component" value="Unassembled WGS sequence"/>
</dbReference>
<feature type="compositionally biased region" description="Basic and acidic residues" evidence="1">
    <location>
        <begin position="69"/>
        <end position="83"/>
    </location>
</feature>
<reference evidence="3" key="1">
    <citation type="journal article" date="2010" name="Genome Res.">
        <title>Population genomic sequencing of Coccidioides fungi reveals recent hybridization and transposon control.</title>
        <authorList>
            <person name="Neafsey D.E."/>
            <person name="Barker B.M."/>
            <person name="Sharpton T.J."/>
            <person name="Stajich J.E."/>
            <person name="Park D.J."/>
            <person name="Whiston E."/>
            <person name="Hung C.-Y."/>
            <person name="McMahan C."/>
            <person name="White J."/>
            <person name="Sykes S."/>
            <person name="Heiman D."/>
            <person name="Young S."/>
            <person name="Zeng Q."/>
            <person name="Abouelleil A."/>
            <person name="Aftuck L."/>
            <person name="Bessette D."/>
            <person name="Brown A."/>
            <person name="FitzGerald M."/>
            <person name="Lui A."/>
            <person name="Macdonald J.P."/>
            <person name="Priest M."/>
            <person name="Orbach M.J."/>
            <person name="Galgiani J.N."/>
            <person name="Kirkland T.N."/>
            <person name="Cole G.T."/>
            <person name="Birren B.W."/>
            <person name="Henn M.R."/>
            <person name="Taylor J.W."/>
            <person name="Rounsley S.D."/>
        </authorList>
    </citation>
    <scope>NUCLEOTIDE SEQUENCE [LARGE SCALE GENOMIC DNA]</scope>
    <source>
        <strain evidence="3">RMSCC 757 / Silveira</strain>
    </source>
</reference>
<feature type="region of interest" description="Disordered" evidence="1">
    <location>
        <begin position="55"/>
        <end position="142"/>
    </location>
</feature>
<organism evidence="3">
    <name type="scientific">Coccidioides posadasii (strain RMSCC 757 / Silveira)</name>
    <name type="common">Valley fever fungus</name>
    <dbReference type="NCBI Taxonomy" id="443226"/>
    <lineage>
        <taxon>Eukaryota</taxon>
        <taxon>Fungi</taxon>
        <taxon>Dikarya</taxon>
        <taxon>Ascomycota</taxon>
        <taxon>Pezizomycotina</taxon>
        <taxon>Eurotiomycetes</taxon>
        <taxon>Eurotiomycetidae</taxon>
        <taxon>Onygenales</taxon>
        <taxon>Onygenaceae</taxon>
        <taxon>Coccidioides</taxon>
    </lineage>
</organism>
<evidence type="ECO:0000313" key="2">
    <source>
        <dbReference type="EMBL" id="EFW20959.1"/>
    </source>
</evidence>
<evidence type="ECO:0000313" key="3">
    <source>
        <dbReference type="Proteomes" id="UP000002497"/>
    </source>
</evidence>
<dbReference type="AlphaFoldDB" id="E9CYD1"/>
<dbReference type="EMBL" id="GL636488">
    <property type="protein sequence ID" value="EFW20959.1"/>
    <property type="molecule type" value="Genomic_DNA"/>
</dbReference>
<dbReference type="VEuPathDB" id="FungiDB:CPSG_02801"/>
<accession>E9CYD1</accession>
<proteinExistence type="predicted"/>
<name>E9CYD1_COCPS</name>
<dbReference type="HOGENOM" id="CLU_1815636_0_0_1"/>